<evidence type="ECO:0000256" key="7">
    <source>
        <dbReference type="ARBA" id="ARBA00023136"/>
    </source>
</evidence>
<proteinExistence type="predicted"/>
<dbReference type="Proteomes" id="UP000260823">
    <property type="component" value="Unassembled WGS sequence"/>
</dbReference>
<dbReference type="PANTHER" id="PTHR43711:SF1">
    <property type="entry name" value="HISTIDINE KINASE 1"/>
    <property type="match status" value="1"/>
</dbReference>
<dbReference type="FunFam" id="1.10.287.130:FF:000001">
    <property type="entry name" value="Two-component sensor histidine kinase"/>
    <property type="match status" value="1"/>
</dbReference>
<dbReference type="InterPro" id="IPR036890">
    <property type="entry name" value="HATPase_C_sf"/>
</dbReference>
<dbReference type="SMART" id="SM00388">
    <property type="entry name" value="HisKA"/>
    <property type="match status" value="1"/>
</dbReference>
<comment type="catalytic activity">
    <reaction evidence="1">
        <text>ATP + protein L-histidine = ADP + protein N-phospho-L-histidine.</text>
        <dbReference type="EC" id="2.7.13.3"/>
    </reaction>
</comment>
<feature type="domain" description="Histidine kinase" evidence="8">
    <location>
        <begin position="182"/>
        <end position="396"/>
    </location>
</feature>
<evidence type="ECO:0000256" key="6">
    <source>
        <dbReference type="ARBA" id="ARBA00023012"/>
    </source>
</evidence>
<dbReference type="OrthoDB" id="9781208at2"/>
<evidence type="ECO:0000259" key="8">
    <source>
        <dbReference type="PROSITE" id="PS50109"/>
    </source>
</evidence>
<dbReference type="InterPro" id="IPR005467">
    <property type="entry name" value="His_kinase_dom"/>
</dbReference>
<dbReference type="GO" id="GO:0000155">
    <property type="term" value="F:phosphorelay sensor kinase activity"/>
    <property type="evidence" value="ECO:0007669"/>
    <property type="project" value="InterPro"/>
</dbReference>
<dbReference type="Pfam" id="PF00512">
    <property type="entry name" value="HisKA"/>
    <property type="match status" value="1"/>
</dbReference>
<evidence type="ECO:0000256" key="1">
    <source>
        <dbReference type="ARBA" id="ARBA00000085"/>
    </source>
</evidence>
<keyword evidence="6" id="KW-0902">Two-component regulatory system</keyword>
<protein>
    <recommendedName>
        <fullName evidence="2">histidine kinase</fullName>
        <ecNumber evidence="2">2.7.13.3</ecNumber>
    </recommendedName>
</protein>
<dbReference type="EC" id="2.7.13.3" evidence="2"/>
<reference evidence="9 10" key="1">
    <citation type="submission" date="2018-08" db="EMBL/GenBank/DDBJ databases">
        <title>Mucilaginibacter terrae sp. nov., isolated from manganese diggings.</title>
        <authorList>
            <person name="Huang Y."/>
            <person name="Zhou Z."/>
        </authorList>
    </citation>
    <scope>NUCLEOTIDE SEQUENCE [LARGE SCALE GENOMIC DNA]</scope>
    <source>
        <strain evidence="9 10">ZH6</strain>
    </source>
</reference>
<dbReference type="InterPro" id="IPR036097">
    <property type="entry name" value="HisK_dim/P_sf"/>
</dbReference>
<dbReference type="RefSeq" id="WP_117383104.1">
    <property type="nucleotide sequence ID" value="NZ_QWDE01000002.1"/>
</dbReference>
<dbReference type="Gene3D" id="1.10.287.130">
    <property type="match status" value="1"/>
</dbReference>
<dbReference type="Pfam" id="PF02518">
    <property type="entry name" value="HATPase_c"/>
    <property type="match status" value="1"/>
</dbReference>
<keyword evidence="7" id="KW-0472">Membrane</keyword>
<keyword evidence="4" id="KW-0808">Transferase</keyword>
<name>A0A3E2NP26_9SPHI</name>
<dbReference type="SMART" id="SM00387">
    <property type="entry name" value="HATPase_c"/>
    <property type="match status" value="1"/>
</dbReference>
<dbReference type="InterPro" id="IPR003594">
    <property type="entry name" value="HATPase_dom"/>
</dbReference>
<dbReference type="PRINTS" id="PR00344">
    <property type="entry name" value="BCTRLSENSOR"/>
</dbReference>
<dbReference type="SUPFAM" id="SSF55874">
    <property type="entry name" value="ATPase domain of HSP90 chaperone/DNA topoisomerase II/histidine kinase"/>
    <property type="match status" value="1"/>
</dbReference>
<dbReference type="InterPro" id="IPR004358">
    <property type="entry name" value="Sig_transdc_His_kin-like_C"/>
</dbReference>
<accession>A0A3E2NP26</accession>
<dbReference type="CDD" id="cd00082">
    <property type="entry name" value="HisKA"/>
    <property type="match status" value="1"/>
</dbReference>
<evidence type="ECO:0000256" key="3">
    <source>
        <dbReference type="ARBA" id="ARBA00022553"/>
    </source>
</evidence>
<gene>
    <name evidence="9" type="ORF">DYU05_11025</name>
</gene>
<dbReference type="InterPro" id="IPR003661">
    <property type="entry name" value="HisK_dim/P_dom"/>
</dbReference>
<dbReference type="PANTHER" id="PTHR43711">
    <property type="entry name" value="TWO-COMPONENT HISTIDINE KINASE"/>
    <property type="match status" value="1"/>
</dbReference>
<sequence>MTELVSITLENEMDLILAYKRSIRMAELLGLSISTQTAFSTAVSEVCREVIDKAIHGVAVLGTTTDTGRYYMVAQISGVVEEDFNRHNEGFEYARKLVPVLNTSISGDRLQVELRLSIPRHTKVDAHKVLLVKEQFKKEGPISAYEEVKLQNVVLHQLNLQHETALTEARYLDSQKNEFLSVVSHEINSPLTILRSFAQLAVRADKGQNETLTKYLKKIDTQTLKLNNLVQQLLDISKIENGEIMYNRKPTDLNEFITELSESLTVLISSHTLEISLDSTCNVFIDKLRFEQVLSNLVGNAAKYSVAGSPVRLYTRKEQGGVTVCVEDKGIGMSDDTIANVFNKFYRSEGVIHKYSGLGMGLYITSRIINDHQGTVNVTSKEGEGSCFSFTLSAHN</sequence>
<dbReference type="EMBL" id="QWDE01000002">
    <property type="protein sequence ID" value="RFZ82701.1"/>
    <property type="molecule type" value="Genomic_DNA"/>
</dbReference>
<comment type="caution">
    <text evidence="9">The sequence shown here is derived from an EMBL/GenBank/DDBJ whole genome shotgun (WGS) entry which is preliminary data.</text>
</comment>
<evidence type="ECO:0000313" key="9">
    <source>
        <dbReference type="EMBL" id="RFZ82701.1"/>
    </source>
</evidence>
<dbReference type="FunFam" id="3.30.565.10:FF:000006">
    <property type="entry name" value="Sensor histidine kinase WalK"/>
    <property type="match status" value="1"/>
</dbReference>
<evidence type="ECO:0000256" key="4">
    <source>
        <dbReference type="ARBA" id="ARBA00022679"/>
    </source>
</evidence>
<dbReference type="Gene3D" id="3.30.565.10">
    <property type="entry name" value="Histidine kinase-like ATPase, C-terminal domain"/>
    <property type="match status" value="1"/>
</dbReference>
<evidence type="ECO:0000256" key="2">
    <source>
        <dbReference type="ARBA" id="ARBA00012438"/>
    </source>
</evidence>
<keyword evidence="10" id="KW-1185">Reference proteome</keyword>
<keyword evidence="3" id="KW-0597">Phosphoprotein</keyword>
<dbReference type="SUPFAM" id="SSF47384">
    <property type="entry name" value="Homodimeric domain of signal transducing histidine kinase"/>
    <property type="match status" value="1"/>
</dbReference>
<dbReference type="InterPro" id="IPR050736">
    <property type="entry name" value="Sensor_HK_Regulatory"/>
</dbReference>
<evidence type="ECO:0000313" key="10">
    <source>
        <dbReference type="Proteomes" id="UP000260823"/>
    </source>
</evidence>
<evidence type="ECO:0000256" key="5">
    <source>
        <dbReference type="ARBA" id="ARBA00022777"/>
    </source>
</evidence>
<organism evidence="9 10">
    <name type="scientific">Mucilaginibacter terrenus</name>
    <dbReference type="NCBI Taxonomy" id="2482727"/>
    <lineage>
        <taxon>Bacteria</taxon>
        <taxon>Pseudomonadati</taxon>
        <taxon>Bacteroidota</taxon>
        <taxon>Sphingobacteriia</taxon>
        <taxon>Sphingobacteriales</taxon>
        <taxon>Sphingobacteriaceae</taxon>
        <taxon>Mucilaginibacter</taxon>
    </lineage>
</organism>
<dbReference type="PROSITE" id="PS50109">
    <property type="entry name" value="HIS_KIN"/>
    <property type="match status" value="1"/>
</dbReference>
<dbReference type="AlphaFoldDB" id="A0A3E2NP26"/>
<keyword evidence="5 9" id="KW-0418">Kinase</keyword>